<feature type="transmembrane region" description="Helical" evidence="10">
    <location>
        <begin position="143"/>
        <end position="161"/>
    </location>
</feature>
<evidence type="ECO:0000256" key="3">
    <source>
        <dbReference type="ARBA" id="ARBA00022630"/>
    </source>
</evidence>
<name>A0A5M9K598_MONFR</name>
<feature type="domain" description="Major facilitator superfamily (MFS) profile" evidence="11">
    <location>
        <begin position="47"/>
        <end position="462"/>
    </location>
</feature>
<feature type="transmembrane region" description="Helical" evidence="10">
    <location>
        <begin position="208"/>
        <end position="228"/>
    </location>
</feature>
<feature type="transmembrane region" description="Helical" evidence="10">
    <location>
        <begin position="526"/>
        <end position="547"/>
    </location>
</feature>
<comment type="caution">
    <text evidence="12">The sequence shown here is derived from an EMBL/GenBank/DDBJ whole genome shotgun (WGS) entry which is preliminary data.</text>
</comment>
<gene>
    <name evidence="12" type="ORF">EYC84_007022</name>
</gene>
<dbReference type="VEuPathDB" id="FungiDB:MFRU_023g00820"/>
<dbReference type="InterPro" id="IPR020846">
    <property type="entry name" value="MFS_dom"/>
</dbReference>
<dbReference type="Gene3D" id="1.20.1250.20">
    <property type="entry name" value="MFS general substrate transporter like domains"/>
    <property type="match status" value="2"/>
</dbReference>
<feature type="transmembrane region" description="Helical" evidence="10">
    <location>
        <begin position="404"/>
        <end position="427"/>
    </location>
</feature>
<dbReference type="PRINTS" id="PR00420">
    <property type="entry name" value="RNGMNOXGNASE"/>
</dbReference>
<dbReference type="InterPro" id="IPR011701">
    <property type="entry name" value="MFS"/>
</dbReference>
<feature type="region of interest" description="Disordered" evidence="9">
    <location>
        <begin position="1"/>
        <end position="31"/>
    </location>
</feature>
<keyword evidence="4 10" id="KW-0812">Transmembrane</keyword>
<dbReference type="GO" id="GO:0022857">
    <property type="term" value="F:transmembrane transporter activity"/>
    <property type="evidence" value="ECO:0007669"/>
    <property type="project" value="InterPro"/>
</dbReference>
<reference evidence="12 13" key="1">
    <citation type="submission" date="2019-06" db="EMBL/GenBank/DDBJ databases">
        <title>Genome Sequence of the Brown Rot Fungal Pathogen Monilinia fructicola.</title>
        <authorList>
            <person name="De Miccolis Angelini R.M."/>
            <person name="Landi L."/>
            <person name="Abate D."/>
            <person name="Pollastro S."/>
            <person name="Romanazzi G."/>
            <person name="Faretra F."/>
        </authorList>
    </citation>
    <scope>NUCLEOTIDE SEQUENCE [LARGE SCALE GENOMIC DNA]</scope>
    <source>
        <strain evidence="12 13">Mfrc123</strain>
    </source>
</reference>
<dbReference type="PROSITE" id="PS50850">
    <property type="entry name" value="MFS"/>
    <property type="match status" value="1"/>
</dbReference>
<feature type="transmembrane region" description="Helical" evidence="10">
    <location>
        <begin position="86"/>
        <end position="106"/>
    </location>
</feature>
<evidence type="ECO:0000256" key="6">
    <source>
        <dbReference type="ARBA" id="ARBA00022989"/>
    </source>
</evidence>
<dbReference type="InterPro" id="IPR036259">
    <property type="entry name" value="MFS_trans_sf"/>
</dbReference>
<dbReference type="PANTHER" id="PTHR43791">
    <property type="entry name" value="PERMEASE-RELATED"/>
    <property type="match status" value="1"/>
</dbReference>
<evidence type="ECO:0000256" key="8">
    <source>
        <dbReference type="ARBA" id="ARBA00023136"/>
    </source>
</evidence>
<accession>A0A5M9K598</accession>
<evidence type="ECO:0000256" key="9">
    <source>
        <dbReference type="SAM" id="MobiDB-lite"/>
    </source>
</evidence>
<organism evidence="12 13">
    <name type="scientific">Monilinia fructicola</name>
    <name type="common">Brown rot fungus</name>
    <name type="synonym">Ciboria fructicola</name>
    <dbReference type="NCBI Taxonomy" id="38448"/>
    <lineage>
        <taxon>Eukaryota</taxon>
        <taxon>Fungi</taxon>
        <taxon>Dikarya</taxon>
        <taxon>Ascomycota</taxon>
        <taxon>Pezizomycotina</taxon>
        <taxon>Leotiomycetes</taxon>
        <taxon>Helotiales</taxon>
        <taxon>Sclerotiniaceae</taxon>
        <taxon>Monilinia</taxon>
    </lineage>
</organism>
<keyword evidence="2" id="KW-0813">Transport</keyword>
<sequence>MVKEMNGKGGLDISPQGSESTPPRPSTPSSLSPKAYRNFIWKIDLHVLPALLALWLVALLDRGNIGSANIFGIQKDLNMQGNDYNIAILIFVIVLICVEIPCNALLRFGSPQVILAGEIFLLGITGIGEGLVTNVAGFNAMRFFVGLFEGGLIPASVYILAQYYPRYELQWRLGMLMVANALGTAFSGLLAFAIAGIESGNGYHGWRWIFIVEGCITAAVAVLVYPFIPNWPHQARWLSDDEKSMLANIIKKQEIFPTSHEKLDRHMLFGILKDWKIWICLIVGCTTITLYSVGIFTPTIISGMAPHQDPRHVQALCIPVFIAASAATLISSFLSDYFKHRTAFALLGYVMIISGAIILLNQKHVNVHTKYGAVYLLACGIYIALPVLWTILTNNITGSSKMGIAIAIQVSIGNLGGIASTLCFASTKAPLFVLGYTTTVAMTSCAMGLISIYTFFLWAENRSRAAGKRDYRLEGEDIDKLGDNHPAFRQTSQSSQNTIFQKVLDTIVTMSLSAQSQLVPRDVEPLNIAIIGAGLTGLALALSISALPQHKGSHLRYTIYESHYSYSEIGAGIGFGASGHRIMKLLHPDFWESYKAIANWGEDNTWWDFVVGDRVGNGKDEEWEGRLIAQVKMKEGREGQSTAHRRSLMDVLIKLLPSSCDVRFGKRLVGVVSSSASDNSSSKVTLQFKDGTTSFANLVIGADGVKSICRDLVLTHTNNSQALKARFTGKVAYRGLVPMVEAKKSIGEKAGQRMFYLGHGGHVVTFPVEGGKSMNVVAFANREEEVWEGSWVRENVEGELERDYLDGRWGKDVEGIMRLIKHPSYWATFHHPTAPTFHHPTLPILLIGDSAHTTAPHFGQGAGLGIEDVYILTTLLSRLPHSPTPLSMPSSSSPTSSPLPLHLQALFAAYTQIRQPRATTAVSSCNYYGHMLDMEDPVISDDLQKIEDKIRSIGETIWGYDEVGEGERGVRIMMDVLKKGS</sequence>
<evidence type="ECO:0000256" key="10">
    <source>
        <dbReference type="SAM" id="Phobius"/>
    </source>
</evidence>
<evidence type="ECO:0000256" key="2">
    <source>
        <dbReference type="ARBA" id="ARBA00022448"/>
    </source>
</evidence>
<dbReference type="EMBL" id="VICG01000001">
    <property type="protein sequence ID" value="KAA8577004.1"/>
    <property type="molecule type" value="Genomic_DNA"/>
</dbReference>
<keyword evidence="3" id="KW-0285">Flavoprotein</keyword>
<keyword evidence="6 10" id="KW-1133">Transmembrane helix</keyword>
<keyword evidence="13" id="KW-1185">Reference proteome</keyword>
<feature type="transmembrane region" description="Helical" evidence="10">
    <location>
        <begin position="113"/>
        <end position="137"/>
    </location>
</feature>
<dbReference type="GO" id="GO:0016491">
    <property type="term" value="F:oxidoreductase activity"/>
    <property type="evidence" value="ECO:0007669"/>
    <property type="project" value="UniProtKB-KW"/>
</dbReference>
<dbReference type="Pfam" id="PF07690">
    <property type="entry name" value="MFS_1"/>
    <property type="match status" value="1"/>
</dbReference>
<dbReference type="GO" id="GO:0016020">
    <property type="term" value="C:membrane"/>
    <property type="evidence" value="ECO:0007669"/>
    <property type="project" value="UniProtKB-SubCell"/>
</dbReference>
<dbReference type="PANTHER" id="PTHR43791:SF52">
    <property type="entry name" value="TRANSPORTER, PUTATIVE (AFU_ORTHOLOGUE AFUA_1G11820)-RELATED"/>
    <property type="match status" value="1"/>
</dbReference>
<feature type="transmembrane region" description="Helical" evidence="10">
    <location>
        <begin position="277"/>
        <end position="301"/>
    </location>
</feature>
<evidence type="ECO:0000256" key="1">
    <source>
        <dbReference type="ARBA" id="ARBA00004141"/>
    </source>
</evidence>
<dbReference type="GO" id="GO:0071949">
    <property type="term" value="F:FAD binding"/>
    <property type="evidence" value="ECO:0007669"/>
    <property type="project" value="InterPro"/>
</dbReference>
<dbReference type="Gene3D" id="3.50.50.60">
    <property type="entry name" value="FAD/NAD(P)-binding domain"/>
    <property type="match status" value="1"/>
</dbReference>
<protein>
    <recommendedName>
        <fullName evidence="11">Major facilitator superfamily (MFS) profile domain-containing protein</fullName>
    </recommendedName>
</protein>
<feature type="transmembrane region" description="Helical" evidence="10">
    <location>
        <begin position="433"/>
        <end position="459"/>
    </location>
</feature>
<dbReference type="SUPFAM" id="SSF51905">
    <property type="entry name" value="FAD/NAD(P)-binding domain"/>
    <property type="match status" value="1"/>
</dbReference>
<dbReference type="Proteomes" id="UP000322873">
    <property type="component" value="Unassembled WGS sequence"/>
</dbReference>
<evidence type="ECO:0000259" key="11">
    <source>
        <dbReference type="PROSITE" id="PS50850"/>
    </source>
</evidence>
<evidence type="ECO:0000313" key="13">
    <source>
        <dbReference type="Proteomes" id="UP000322873"/>
    </source>
</evidence>
<dbReference type="SUPFAM" id="SSF103473">
    <property type="entry name" value="MFS general substrate transporter"/>
    <property type="match status" value="1"/>
</dbReference>
<evidence type="ECO:0000256" key="5">
    <source>
        <dbReference type="ARBA" id="ARBA00022827"/>
    </source>
</evidence>
<evidence type="ECO:0000256" key="4">
    <source>
        <dbReference type="ARBA" id="ARBA00022692"/>
    </source>
</evidence>
<feature type="transmembrane region" description="Helical" evidence="10">
    <location>
        <begin position="342"/>
        <end position="360"/>
    </location>
</feature>
<dbReference type="AlphaFoldDB" id="A0A5M9K598"/>
<dbReference type="InterPro" id="IPR002938">
    <property type="entry name" value="FAD-bd"/>
</dbReference>
<dbReference type="VEuPathDB" id="FungiDB:MFRU_023g00810"/>
<keyword evidence="5" id="KW-0274">FAD</keyword>
<feature type="transmembrane region" description="Helical" evidence="10">
    <location>
        <begin position="173"/>
        <end position="196"/>
    </location>
</feature>
<keyword evidence="8 10" id="KW-0472">Membrane</keyword>
<dbReference type="SUPFAM" id="SSF54373">
    <property type="entry name" value="FAD-linked reductases, C-terminal domain"/>
    <property type="match status" value="1"/>
</dbReference>
<evidence type="ECO:0000256" key="7">
    <source>
        <dbReference type="ARBA" id="ARBA00023002"/>
    </source>
</evidence>
<evidence type="ECO:0000313" key="12">
    <source>
        <dbReference type="EMBL" id="KAA8577004.1"/>
    </source>
</evidence>
<proteinExistence type="predicted"/>
<keyword evidence="7" id="KW-0560">Oxidoreductase</keyword>
<comment type="subcellular location">
    <subcellularLocation>
        <location evidence="1">Membrane</location>
        <topology evidence="1">Multi-pass membrane protein</topology>
    </subcellularLocation>
</comment>
<dbReference type="InterPro" id="IPR036188">
    <property type="entry name" value="FAD/NAD-bd_sf"/>
</dbReference>
<feature type="transmembrane region" description="Helical" evidence="10">
    <location>
        <begin position="39"/>
        <end position="60"/>
    </location>
</feature>
<dbReference type="Pfam" id="PF01494">
    <property type="entry name" value="FAD_binding_3"/>
    <property type="match status" value="1"/>
</dbReference>
<feature type="transmembrane region" description="Helical" evidence="10">
    <location>
        <begin position="372"/>
        <end position="392"/>
    </location>
</feature>
<feature type="transmembrane region" description="Helical" evidence="10">
    <location>
        <begin position="313"/>
        <end position="335"/>
    </location>
</feature>